<feature type="binding site" evidence="9 12">
    <location>
        <begin position="189"/>
        <end position="194"/>
    </location>
    <ligand>
        <name>NADP(+)</name>
        <dbReference type="ChEBI" id="CHEBI:58349"/>
    </ligand>
</feature>
<dbReference type="Pfam" id="PF01488">
    <property type="entry name" value="Shikimate_DH"/>
    <property type="match status" value="1"/>
</dbReference>
<evidence type="ECO:0000256" key="7">
    <source>
        <dbReference type="ARBA" id="ARBA00047464"/>
    </source>
</evidence>
<dbReference type="InterPro" id="IPR036291">
    <property type="entry name" value="NAD(P)-bd_dom_sf"/>
</dbReference>
<feature type="binding site" evidence="9 11">
    <location>
        <position position="109"/>
    </location>
    <ligand>
        <name>substrate</name>
    </ligand>
</feature>
<feature type="domain" description="Quinate/shikimate 5-dehydrogenase/glutamyl-tRNA reductase" evidence="16">
    <location>
        <begin position="174"/>
        <end position="302"/>
    </location>
</feature>
<evidence type="ECO:0000259" key="15">
    <source>
        <dbReference type="Pfam" id="PF00745"/>
    </source>
</evidence>
<feature type="binding site" evidence="9 11">
    <location>
        <begin position="48"/>
        <end position="51"/>
    </location>
    <ligand>
        <name>substrate</name>
    </ligand>
</feature>
<accession>A0A2U2BE58</accession>
<evidence type="ECO:0000259" key="16">
    <source>
        <dbReference type="Pfam" id="PF01488"/>
    </source>
</evidence>
<evidence type="ECO:0000256" key="8">
    <source>
        <dbReference type="ARBA" id="ARBA00068659"/>
    </source>
</evidence>
<keyword evidence="6 9" id="KW-0627">Porphyrin biosynthesis</keyword>
<dbReference type="RefSeq" id="WP_109262791.1">
    <property type="nucleotide sequence ID" value="NZ_QEWP01000001.1"/>
</dbReference>
<dbReference type="InterPro" id="IPR018214">
    <property type="entry name" value="GluRdtase_CS"/>
</dbReference>
<dbReference type="EC" id="1.2.1.70" evidence="3 9"/>
<evidence type="ECO:0000256" key="14">
    <source>
        <dbReference type="RuleBase" id="RU000584"/>
    </source>
</evidence>
<feature type="binding site" evidence="9 11">
    <location>
        <begin position="114"/>
        <end position="116"/>
    </location>
    <ligand>
        <name>substrate</name>
    </ligand>
</feature>
<evidence type="ECO:0000256" key="9">
    <source>
        <dbReference type="HAMAP-Rule" id="MF_00087"/>
    </source>
</evidence>
<dbReference type="AlphaFoldDB" id="A0A2U2BE58"/>
<evidence type="ECO:0000313" key="18">
    <source>
        <dbReference type="EMBL" id="PWE01341.1"/>
    </source>
</evidence>
<protein>
    <recommendedName>
        <fullName evidence="8 9">Glutamyl-tRNA reductase</fullName>
        <shortName evidence="9">GluTR</shortName>
        <ecNumber evidence="3 9">1.2.1.70</ecNumber>
    </recommendedName>
</protein>
<dbReference type="PIRSF" id="PIRSF000445">
    <property type="entry name" value="4pyrrol_synth_GluRdtase"/>
    <property type="match status" value="1"/>
</dbReference>
<dbReference type="Gene3D" id="3.30.460.30">
    <property type="entry name" value="Glutamyl-tRNA reductase, N-terminal domain"/>
    <property type="match status" value="1"/>
</dbReference>
<keyword evidence="4 9" id="KW-0521">NADP</keyword>
<dbReference type="SUPFAM" id="SSF69742">
    <property type="entry name" value="Glutamyl tRNA-reductase catalytic, N-terminal domain"/>
    <property type="match status" value="1"/>
</dbReference>
<dbReference type="OrthoDB" id="9795543at2"/>
<dbReference type="HAMAP" id="MF_00087">
    <property type="entry name" value="Glu_tRNA_reductase"/>
    <property type="match status" value="1"/>
</dbReference>
<comment type="function">
    <text evidence="9">Catalyzes the NADPH-dependent reduction of glutamyl-tRNA(Glu) to glutamate 1-semialdehyde (GSA).</text>
</comment>
<dbReference type="PANTHER" id="PTHR43013:SF1">
    <property type="entry name" value="GLUTAMYL-TRNA REDUCTASE"/>
    <property type="match status" value="1"/>
</dbReference>
<keyword evidence="19" id="KW-1185">Reference proteome</keyword>
<dbReference type="PROSITE" id="PS00747">
    <property type="entry name" value="GLUTR"/>
    <property type="match status" value="1"/>
</dbReference>
<feature type="domain" description="Glutamyl-tRNA reductase N-terminal" evidence="17">
    <location>
        <begin position="5"/>
        <end position="156"/>
    </location>
</feature>
<dbReference type="Pfam" id="PF05201">
    <property type="entry name" value="GlutR_N"/>
    <property type="match status" value="1"/>
</dbReference>
<evidence type="ECO:0000256" key="3">
    <source>
        <dbReference type="ARBA" id="ARBA00012970"/>
    </source>
</evidence>
<feature type="site" description="Important for activity" evidence="9 13">
    <location>
        <position position="99"/>
    </location>
</feature>
<dbReference type="GO" id="GO:0008883">
    <property type="term" value="F:glutamyl-tRNA reductase activity"/>
    <property type="evidence" value="ECO:0007669"/>
    <property type="project" value="UniProtKB-UniRule"/>
</dbReference>
<dbReference type="CDD" id="cd05213">
    <property type="entry name" value="NAD_bind_Glutamyl_tRNA_reduct"/>
    <property type="match status" value="1"/>
</dbReference>
<comment type="pathway">
    <text evidence="1 9 14">Porphyrin-containing compound metabolism; protoporphyrin-IX biosynthesis; 5-aminolevulinate from L-glutamyl-tRNA(Glu): step 1/2.</text>
</comment>
<dbReference type="InterPro" id="IPR015896">
    <property type="entry name" value="4pyrrol_synth_GluRdtase_dimer"/>
</dbReference>
<dbReference type="InterPro" id="IPR036343">
    <property type="entry name" value="GluRdtase_N_sf"/>
</dbReference>
<dbReference type="NCBIfam" id="TIGR01035">
    <property type="entry name" value="hemA"/>
    <property type="match status" value="1"/>
</dbReference>
<dbReference type="InterPro" id="IPR015895">
    <property type="entry name" value="4pyrrol_synth_GluRdtase_N"/>
</dbReference>
<dbReference type="UniPathway" id="UPA00251">
    <property type="reaction ID" value="UER00316"/>
</dbReference>
<dbReference type="Gene3D" id="3.40.50.720">
    <property type="entry name" value="NAD(P)-binding Rossmann-like Domain"/>
    <property type="match status" value="1"/>
</dbReference>
<dbReference type="InterPro" id="IPR036453">
    <property type="entry name" value="GluRdtase_dimer_dom_sf"/>
</dbReference>
<dbReference type="GO" id="GO:0019353">
    <property type="term" value="P:protoporphyrinogen IX biosynthetic process from glutamate"/>
    <property type="evidence" value="ECO:0007669"/>
    <property type="project" value="TreeGrafter"/>
</dbReference>
<evidence type="ECO:0000256" key="4">
    <source>
        <dbReference type="ARBA" id="ARBA00022857"/>
    </source>
</evidence>
<organism evidence="18 19">
    <name type="scientific">Marinilabilia rubra</name>
    <dbReference type="NCBI Taxonomy" id="2162893"/>
    <lineage>
        <taxon>Bacteria</taxon>
        <taxon>Pseudomonadati</taxon>
        <taxon>Bacteroidota</taxon>
        <taxon>Bacteroidia</taxon>
        <taxon>Marinilabiliales</taxon>
        <taxon>Marinilabiliaceae</taxon>
        <taxon>Marinilabilia</taxon>
    </lineage>
</organism>
<dbReference type="EMBL" id="QEWP01000001">
    <property type="protein sequence ID" value="PWE01341.1"/>
    <property type="molecule type" value="Genomic_DNA"/>
</dbReference>
<name>A0A2U2BE58_9BACT</name>
<reference evidence="18 19" key="1">
    <citation type="submission" date="2018-05" db="EMBL/GenBank/DDBJ databases">
        <title>Marinilabilia rubrum sp. nov., isolated from saltern sediment.</title>
        <authorList>
            <person name="Zhang R."/>
        </authorList>
    </citation>
    <scope>NUCLEOTIDE SEQUENCE [LARGE SCALE GENOMIC DNA]</scope>
    <source>
        <strain evidence="18 19">WTE16</strain>
    </source>
</reference>
<gene>
    <name evidence="9" type="primary">hemA</name>
    <name evidence="18" type="ORF">DDZ16_02320</name>
</gene>
<feature type="active site" description="Nucleophile" evidence="9 10">
    <location>
        <position position="49"/>
    </location>
</feature>
<dbReference type="SUPFAM" id="SSF51735">
    <property type="entry name" value="NAD(P)-binding Rossmann-fold domains"/>
    <property type="match status" value="1"/>
</dbReference>
<evidence type="ECO:0000256" key="5">
    <source>
        <dbReference type="ARBA" id="ARBA00023002"/>
    </source>
</evidence>
<feature type="binding site" evidence="9 11">
    <location>
        <position position="120"/>
    </location>
    <ligand>
        <name>substrate</name>
    </ligand>
</feature>
<keyword evidence="5 9" id="KW-0560">Oxidoreductase</keyword>
<dbReference type="InterPro" id="IPR000343">
    <property type="entry name" value="4pyrrol_synth_GluRdtase"/>
</dbReference>
<dbReference type="GO" id="GO:0050661">
    <property type="term" value="F:NADP binding"/>
    <property type="evidence" value="ECO:0007669"/>
    <property type="project" value="InterPro"/>
</dbReference>
<comment type="domain">
    <text evidence="9">Possesses an unusual extended V-shaped dimeric structure with each monomer consisting of three distinct domains arranged along a curved 'spinal' alpha-helix. The N-terminal catalytic domain specifically recognizes the glutamate moiety of the substrate. The second domain is the NADPH-binding domain, and the third C-terminal domain is responsible for dimerization.</text>
</comment>
<evidence type="ECO:0000313" key="19">
    <source>
        <dbReference type="Proteomes" id="UP000244956"/>
    </source>
</evidence>
<dbReference type="Proteomes" id="UP000244956">
    <property type="component" value="Unassembled WGS sequence"/>
</dbReference>
<evidence type="ECO:0000259" key="17">
    <source>
        <dbReference type="Pfam" id="PF05201"/>
    </source>
</evidence>
<comment type="catalytic activity">
    <reaction evidence="7 9 14">
        <text>(S)-4-amino-5-oxopentanoate + tRNA(Glu) + NADP(+) = L-glutamyl-tRNA(Glu) + NADPH + H(+)</text>
        <dbReference type="Rhea" id="RHEA:12344"/>
        <dbReference type="Rhea" id="RHEA-COMP:9663"/>
        <dbReference type="Rhea" id="RHEA-COMP:9680"/>
        <dbReference type="ChEBI" id="CHEBI:15378"/>
        <dbReference type="ChEBI" id="CHEBI:57501"/>
        <dbReference type="ChEBI" id="CHEBI:57783"/>
        <dbReference type="ChEBI" id="CHEBI:58349"/>
        <dbReference type="ChEBI" id="CHEBI:78442"/>
        <dbReference type="ChEBI" id="CHEBI:78520"/>
        <dbReference type="EC" id="1.2.1.70"/>
    </reaction>
</comment>
<evidence type="ECO:0000256" key="1">
    <source>
        <dbReference type="ARBA" id="ARBA00005059"/>
    </source>
</evidence>
<dbReference type="Pfam" id="PF00745">
    <property type="entry name" value="GlutR_dimer"/>
    <property type="match status" value="1"/>
</dbReference>
<dbReference type="FunFam" id="3.30.460.30:FF:000001">
    <property type="entry name" value="Glutamyl-tRNA reductase"/>
    <property type="match status" value="1"/>
</dbReference>
<evidence type="ECO:0000256" key="12">
    <source>
        <dbReference type="PIRSR" id="PIRSR000445-3"/>
    </source>
</evidence>
<sequence length="411" mass="46384">MIGLIGLSHKSAPLEVRERYAFNNEDIVHLSECILSGSRVEGILVLSTCNRTELYFSTQANCLKGGIQHIDECLHNFAEYSSKSKEYFYHLFDQDAVNHLFRLISGLESMVIGEYQIVSQIKDAYGFAREKGFAGKILDRLFSKALEVGKQVRTQTGISRGAFSVSYAAVEKCREHFSDLEKRKILLVGAGETGELVVKNLHKRGCQFISIANRTYEKASHLASRFQAEIVPFGKLSAAIHEAEIVISSVSGEHLINPGLIGEQAPTHKIMMIDLGVPRNIDPQLAGIKNIRLLNIDDLKKVVVQNEEKKKSYFDTACQIIQTKSVEFEDWLTSQKLSPTIRYIMSSVQDLHQNGLDAFRSAHSDEEVEIMEKYGKHLSEKMIRTLIKNLKTTTDNGRKRELVDMVNRLFD</sequence>
<comment type="miscellaneous">
    <text evidence="9">During catalysis, the active site Cys acts as a nucleophile attacking the alpha-carbonyl group of tRNA-bound glutamate with the formation of a thioester intermediate between enzyme and glutamate, and the concomitant release of tRNA(Glu). The thioester intermediate is finally reduced by direct hydride transfer from NADPH, to form the product GSA.</text>
</comment>
<dbReference type="PANTHER" id="PTHR43013">
    <property type="entry name" value="GLUTAMYL-TRNA REDUCTASE"/>
    <property type="match status" value="1"/>
</dbReference>
<dbReference type="FunFam" id="3.40.50.720:FF:000031">
    <property type="entry name" value="Glutamyl-tRNA reductase"/>
    <property type="match status" value="1"/>
</dbReference>
<feature type="domain" description="Tetrapyrrole biosynthesis glutamyl-tRNA reductase dimerisation" evidence="15">
    <location>
        <begin position="317"/>
        <end position="411"/>
    </location>
</feature>
<evidence type="ECO:0000256" key="11">
    <source>
        <dbReference type="PIRSR" id="PIRSR000445-2"/>
    </source>
</evidence>
<evidence type="ECO:0000256" key="10">
    <source>
        <dbReference type="PIRSR" id="PIRSR000445-1"/>
    </source>
</evidence>
<evidence type="ECO:0000256" key="2">
    <source>
        <dbReference type="ARBA" id="ARBA00005916"/>
    </source>
</evidence>
<evidence type="ECO:0000256" key="6">
    <source>
        <dbReference type="ARBA" id="ARBA00023244"/>
    </source>
</evidence>
<dbReference type="InterPro" id="IPR006151">
    <property type="entry name" value="Shikm_DH/Glu-tRNA_Rdtase"/>
</dbReference>
<comment type="caution">
    <text evidence="18">The sequence shown here is derived from an EMBL/GenBank/DDBJ whole genome shotgun (WGS) entry which is preliminary data.</text>
</comment>
<comment type="similarity">
    <text evidence="2 9 14">Belongs to the glutamyl-tRNA reductase family.</text>
</comment>
<dbReference type="SUPFAM" id="SSF69075">
    <property type="entry name" value="Glutamyl tRNA-reductase dimerization domain"/>
    <property type="match status" value="1"/>
</dbReference>
<evidence type="ECO:0000256" key="13">
    <source>
        <dbReference type="PIRSR" id="PIRSR000445-4"/>
    </source>
</evidence>
<proteinExistence type="inferred from homology"/>
<comment type="subunit">
    <text evidence="9">Homodimer.</text>
</comment>